<organism evidence="2 3">
    <name type="scientific">Nonomuraea longicatena</name>
    <dbReference type="NCBI Taxonomy" id="83682"/>
    <lineage>
        <taxon>Bacteria</taxon>
        <taxon>Bacillati</taxon>
        <taxon>Actinomycetota</taxon>
        <taxon>Actinomycetes</taxon>
        <taxon>Streptosporangiales</taxon>
        <taxon>Streptosporangiaceae</taxon>
        <taxon>Nonomuraea</taxon>
    </lineage>
</organism>
<feature type="transmembrane region" description="Helical" evidence="1">
    <location>
        <begin position="70"/>
        <end position="89"/>
    </location>
</feature>
<evidence type="ECO:0000256" key="1">
    <source>
        <dbReference type="SAM" id="Phobius"/>
    </source>
</evidence>
<reference evidence="3" key="1">
    <citation type="journal article" date="2019" name="Int. J. Syst. Evol. Microbiol.">
        <title>The Global Catalogue of Microorganisms (GCM) 10K type strain sequencing project: providing services to taxonomists for standard genome sequencing and annotation.</title>
        <authorList>
            <consortium name="The Broad Institute Genomics Platform"/>
            <consortium name="The Broad Institute Genome Sequencing Center for Infectious Disease"/>
            <person name="Wu L."/>
            <person name="Ma J."/>
        </authorList>
    </citation>
    <scope>NUCLEOTIDE SEQUENCE [LARGE SCALE GENOMIC DNA]</scope>
    <source>
        <strain evidence="3">JCM 11136</strain>
    </source>
</reference>
<protein>
    <recommendedName>
        <fullName evidence="4">Integral membrane protein</fullName>
    </recommendedName>
</protein>
<feature type="transmembrane region" description="Helical" evidence="1">
    <location>
        <begin position="39"/>
        <end position="58"/>
    </location>
</feature>
<evidence type="ECO:0000313" key="2">
    <source>
        <dbReference type="EMBL" id="GAA0929513.1"/>
    </source>
</evidence>
<keyword evidence="1" id="KW-0812">Transmembrane</keyword>
<dbReference type="Proteomes" id="UP001501578">
    <property type="component" value="Unassembled WGS sequence"/>
</dbReference>
<feature type="transmembrane region" description="Helical" evidence="1">
    <location>
        <begin position="95"/>
        <end position="114"/>
    </location>
</feature>
<proteinExistence type="predicted"/>
<gene>
    <name evidence="2" type="ORF">GCM10009560_33410</name>
</gene>
<keyword evidence="3" id="KW-1185">Reference proteome</keyword>
<sequence length="122" mass="12905">MSDPSRFQGFLRVTTALQAAAVLSQGVTAGMLLSSSGGRPAHVIFAYVTLATILLNLVASVMSGRSFRAWAPALALLVLAVVQTVIGILKMRGLHVPLGVLMFGFAMLQLSRAWPSRRVSPA</sequence>
<evidence type="ECO:0000313" key="3">
    <source>
        <dbReference type="Proteomes" id="UP001501578"/>
    </source>
</evidence>
<evidence type="ECO:0008006" key="4">
    <source>
        <dbReference type="Google" id="ProtNLM"/>
    </source>
</evidence>
<dbReference type="RefSeq" id="WP_343950782.1">
    <property type="nucleotide sequence ID" value="NZ_BAAAHQ010000015.1"/>
</dbReference>
<name>A0ABP3ZZS8_9ACTN</name>
<keyword evidence="1" id="KW-1133">Transmembrane helix</keyword>
<dbReference type="EMBL" id="BAAAHQ010000015">
    <property type="protein sequence ID" value="GAA0929513.1"/>
    <property type="molecule type" value="Genomic_DNA"/>
</dbReference>
<keyword evidence="1" id="KW-0472">Membrane</keyword>
<accession>A0ABP3ZZS8</accession>
<comment type="caution">
    <text evidence="2">The sequence shown here is derived from an EMBL/GenBank/DDBJ whole genome shotgun (WGS) entry which is preliminary data.</text>
</comment>